<dbReference type="EMBL" id="JBEPCV010000050">
    <property type="protein sequence ID" value="MER6908705.1"/>
    <property type="molecule type" value="Genomic_DNA"/>
</dbReference>
<dbReference type="PROSITE" id="PS51664">
    <property type="entry name" value="YCAO"/>
    <property type="match status" value="1"/>
</dbReference>
<dbReference type="PANTHER" id="PTHR37809">
    <property type="entry name" value="RIBOSOMAL PROTEIN S12 METHYLTHIOTRANSFERASE ACCESSORY FACTOR YCAO"/>
    <property type="match status" value="1"/>
</dbReference>
<feature type="domain" description="YcaO" evidence="1">
    <location>
        <begin position="63"/>
        <end position="382"/>
    </location>
</feature>
<proteinExistence type="predicted"/>
<gene>
    <name evidence="2" type="ORF">ABT322_34240</name>
</gene>
<evidence type="ECO:0000313" key="3">
    <source>
        <dbReference type="Proteomes" id="UP001490330"/>
    </source>
</evidence>
<dbReference type="RefSeq" id="WP_350725746.1">
    <property type="nucleotide sequence ID" value="NZ_JBEPCO010000076.1"/>
</dbReference>
<evidence type="ECO:0000313" key="2">
    <source>
        <dbReference type="EMBL" id="MER6908705.1"/>
    </source>
</evidence>
<dbReference type="Gene3D" id="3.30.160.660">
    <property type="match status" value="1"/>
</dbReference>
<reference evidence="2 3" key="1">
    <citation type="submission" date="2024-06" db="EMBL/GenBank/DDBJ databases">
        <title>The Natural Products Discovery Center: Release of the First 8490 Sequenced Strains for Exploring Actinobacteria Biosynthetic Diversity.</title>
        <authorList>
            <person name="Kalkreuter E."/>
            <person name="Kautsar S.A."/>
            <person name="Yang D."/>
            <person name="Bader C.D."/>
            <person name="Teijaro C.N."/>
            <person name="Fluegel L."/>
            <person name="Davis C.M."/>
            <person name="Simpson J.R."/>
            <person name="Lauterbach L."/>
            <person name="Steele A.D."/>
            <person name="Gui C."/>
            <person name="Meng S."/>
            <person name="Li G."/>
            <person name="Viehrig K."/>
            <person name="Ye F."/>
            <person name="Su P."/>
            <person name="Kiefer A.F."/>
            <person name="Nichols A."/>
            <person name="Cepeda A.J."/>
            <person name="Yan W."/>
            <person name="Fan B."/>
            <person name="Jiang Y."/>
            <person name="Adhikari A."/>
            <person name="Zheng C.-J."/>
            <person name="Schuster L."/>
            <person name="Cowan T.M."/>
            <person name="Smanski M.J."/>
            <person name="Chevrette M.G."/>
            <person name="De Carvalho L.P.S."/>
            <person name="Shen B."/>
        </authorList>
    </citation>
    <scope>NUCLEOTIDE SEQUENCE [LARGE SCALE GENOMIC DNA]</scope>
    <source>
        <strain evidence="2 3">NPDC000632</strain>
    </source>
</reference>
<dbReference type="InterPro" id="IPR003776">
    <property type="entry name" value="YcaO-like_dom"/>
</dbReference>
<dbReference type="NCBIfam" id="TIGR00702">
    <property type="entry name" value="YcaO-type kinase domain"/>
    <property type="match status" value="1"/>
</dbReference>
<evidence type="ECO:0000259" key="1">
    <source>
        <dbReference type="PROSITE" id="PS51664"/>
    </source>
</evidence>
<dbReference type="PANTHER" id="PTHR37809:SF1">
    <property type="entry name" value="RIBOSOMAL PROTEIN S12 METHYLTHIOTRANSFERASE ACCESSORY FACTOR YCAO"/>
    <property type="match status" value="1"/>
</dbReference>
<comment type="caution">
    <text evidence="2">The sequence shown here is derived from an EMBL/GenBank/DDBJ whole genome shotgun (WGS) entry which is preliminary data.</text>
</comment>
<organism evidence="2 3">
    <name type="scientific">Streptomyces flaveolus</name>
    <dbReference type="NCBI Taxonomy" id="67297"/>
    <lineage>
        <taxon>Bacteria</taxon>
        <taxon>Bacillati</taxon>
        <taxon>Actinomycetota</taxon>
        <taxon>Actinomycetes</taxon>
        <taxon>Kitasatosporales</taxon>
        <taxon>Streptomycetaceae</taxon>
        <taxon>Streptomyces</taxon>
    </lineage>
</organism>
<name>A0ABV1VRV5_9ACTN</name>
<dbReference type="Pfam" id="PF02624">
    <property type="entry name" value="YcaO"/>
    <property type="match status" value="1"/>
</dbReference>
<accession>A0ABV1VRV5</accession>
<protein>
    <submittedName>
        <fullName evidence="2">YcaO-like family protein</fullName>
    </submittedName>
</protein>
<sequence length="382" mass="41841">MSGINLPGTVRSREPEDTWRALAPEFDRLGITRVARLTGLDYLGIPVWTAIRPAARTLVTSQGKGASDILAKVSAVLEAAELWHAEQPVPLETRGTHRELDPTYPMPALPVKIDHPGLVDLPLDWTAGLGLSSLKKRLVPADLVRRRDERDRSAPEVFAVTSNGLACGNTWAEATLHALLEAVERDVLHCDYVGGGQRRTLIDPASVTDPYCADLIDRFLTAGMWLEIAHVGSIYGIPVFAAYIWSEDYPVTFAGSGCHTFPQIALSRALTEAAQSRLTCIAGTRDDLESHEAAFAAHPNKPELAKLPVGSWQRAIRRYVVPQPDIERQLSDVIERVAEATGHEPIAVTLHDSEAYAAVKVISPGMEMRIARSIPRTRERHG</sequence>
<dbReference type="Proteomes" id="UP001490330">
    <property type="component" value="Unassembled WGS sequence"/>
</dbReference>
<keyword evidence="3" id="KW-1185">Reference proteome</keyword>